<sequence>MQKSKIKCFLGGGESVQQSLTPFIVFLTLLFPSVSCHIDKCLGVLWNEAAWAHCFISVNIYRAAVSRVYFQSALAYKDERSLKGKGLNCLGLFCICENIFTVKSTSYFITGNVGLTCKGKVKAQTG</sequence>
<accession>G2HJW6</accession>
<dbReference type="AlphaFoldDB" id="G2HJW6"/>
<organism evidence="1">
    <name type="scientific">Pan troglodytes</name>
    <name type="common">Chimpanzee</name>
    <dbReference type="NCBI Taxonomy" id="9598"/>
    <lineage>
        <taxon>Eukaryota</taxon>
        <taxon>Metazoa</taxon>
        <taxon>Chordata</taxon>
        <taxon>Craniata</taxon>
        <taxon>Vertebrata</taxon>
        <taxon>Euteleostomi</taxon>
        <taxon>Mammalia</taxon>
        <taxon>Eutheria</taxon>
        <taxon>Euarchontoglires</taxon>
        <taxon>Primates</taxon>
        <taxon>Haplorrhini</taxon>
        <taxon>Catarrhini</taxon>
        <taxon>Hominidae</taxon>
        <taxon>Pan</taxon>
    </lineage>
</organism>
<dbReference type="EMBL" id="AK307030">
    <property type="protein sequence ID" value="BAK64024.1"/>
    <property type="molecule type" value="mRNA"/>
</dbReference>
<proteinExistence type="evidence at transcript level"/>
<reference evidence="1" key="1">
    <citation type="journal article" date="2011" name="Funct. Integr. Genomics">
        <title>Major chimpanzee-specific structural changes in sperm development-associated genes.</title>
        <authorList>
            <person name="Kim R.N."/>
            <person name="Kim D.W."/>
            <person name="Choi S.H."/>
            <person name="Chae S.H."/>
            <person name="Nam S.H."/>
            <person name="Kim D.W."/>
            <person name="Kim A."/>
            <person name="Kang A."/>
            <person name="Park K.H."/>
            <person name="Lee Y.S."/>
            <person name="Hirai M."/>
            <person name="Suzuki Y."/>
            <person name="Sugano S."/>
            <person name="Hashimoto K."/>
            <person name="Kim D.S."/>
            <person name="Park H.S."/>
        </authorList>
    </citation>
    <scope>NUCLEOTIDE SEQUENCE</scope>
    <source>
        <tissue evidence="1">Testis</tissue>
    </source>
</reference>
<evidence type="ECO:0000313" key="1">
    <source>
        <dbReference type="EMBL" id="BAK64024.1"/>
    </source>
</evidence>
<protein>
    <submittedName>
        <fullName evidence="1">Uncharacterized protein</fullName>
    </submittedName>
</protein>
<name>G2HJW6_PANTR</name>